<dbReference type="Pfam" id="PF10175">
    <property type="entry name" value="MPP6"/>
    <property type="match status" value="1"/>
</dbReference>
<gene>
    <name evidence="2" type="ORF">MACK_003400</name>
</gene>
<name>A0A976SIN2_THEOR</name>
<reference evidence="2" key="1">
    <citation type="submission" date="2022-07" db="EMBL/GenBank/DDBJ databases">
        <title>Evaluation of T. orientalis genome assembly methods using nanopore sequencing and analysis of variation between genomes.</title>
        <authorList>
            <person name="Yam J."/>
            <person name="Micallef M.L."/>
            <person name="Liu M."/>
            <person name="Djordjevic S.P."/>
            <person name="Bogema D.R."/>
            <person name="Jenkins C."/>
        </authorList>
    </citation>
    <scope>NUCLEOTIDE SEQUENCE</scope>
    <source>
        <strain evidence="2">Goon Nure</strain>
    </source>
</reference>
<protein>
    <submittedName>
        <fullName evidence="2">Uncharacterized protein</fullName>
    </submittedName>
</protein>
<dbReference type="EMBL" id="CP056069">
    <property type="protein sequence ID" value="UVC49562.1"/>
    <property type="molecule type" value="Genomic_DNA"/>
</dbReference>
<dbReference type="AlphaFoldDB" id="A0A976SIN2"/>
<dbReference type="Proteomes" id="UP000244811">
    <property type="component" value="Chromosome 1"/>
</dbReference>
<feature type="compositionally biased region" description="Basic residues" evidence="1">
    <location>
        <begin position="1"/>
        <end position="10"/>
    </location>
</feature>
<organism evidence="2 3">
    <name type="scientific">Theileria orientalis</name>
    <dbReference type="NCBI Taxonomy" id="68886"/>
    <lineage>
        <taxon>Eukaryota</taxon>
        <taxon>Sar</taxon>
        <taxon>Alveolata</taxon>
        <taxon>Apicomplexa</taxon>
        <taxon>Aconoidasida</taxon>
        <taxon>Piroplasmida</taxon>
        <taxon>Theileriidae</taxon>
        <taxon>Theileria</taxon>
    </lineage>
</organism>
<feature type="region of interest" description="Disordered" evidence="1">
    <location>
        <begin position="1"/>
        <end position="24"/>
    </location>
</feature>
<evidence type="ECO:0000256" key="1">
    <source>
        <dbReference type="SAM" id="MobiDB-lite"/>
    </source>
</evidence>
<accession>A0A976SIN2</accession>
<evidence type="ECO:0000313" key="3">
    <source>
        <dbReference type="Proteomes" id="UP000244811"/>
    </source>
</evidence>
<evidence type="ECO:0000313" key="2">
    <source>
        <dbReference type="EMBL" id="UVC49562.1"/>
    </source>
</evidence>
<proteinExistence type="predicted"/>
<sequence>MSSNLRKLRFMQKGEDKPQPPTEKVVNTLIGDESVWIREGFEEFHKHYDENTENKQKYHKIKYMTRRSFNGANPCIEAFMVKLKRKPVG</sequence>